<evidence type="ECO:0000313" key="3">
    <source>
        <dbReference type="Proteomes" id="UP000600080"/>
    </source>
</evidence>
<organism evidence="2 3">
    <name type="scientific">Streptomyces kronopolitis</name>
    <dbReference type="NCBI Taxonomy" id="1612435"/>
    <lineage>
        <taxon>Bacteria</taxon>
        <taxon>Bacillati</taxon>
        <taxon>Actinomycetota</taxon>
        <taxon>Actinomycetes</taxon>
        <taxon>Kitasatosporales</taxon>
        <taxon>Streptomycetaceae</taxon>
        <taxon>Streptomyces</taxon>
    </lineage>
</organism>
<dbReference type="Pfam" id="PF11720">
    <property type="entry name" value="Inhibitor_I78"/>
    <property type="match status" value="1"/>
</dbReference>
<evidence type="ECO:0000313" key="2">
    <source>
        <dbReference type="EMBL" id="GGN52066.1"/>
    </source>
</evidence>
<reference evidence="3" key="1">
    <citation type="journal article" date="2019" name="Int. J. Syst. Evol. Microbiol.">
        <title>The Global Catalogue of Microorganisms (GCM) 10K type strain sequencing project: providing services to taxonomists for standard genome sequencing and annotation.</title>
        <authorList>
            <consortium name="The Broad Institute Genomics Platform"/>
            <consortium name="The Broad Institute Genome Sequencing Center for Infectious Disease"/>
            <person name="Wu L."/>
            <person name="Ma J."/>
        </authorList>
    </citation>
    <scope>NUCLEOTIDE SEQUENCE [LARGE SCALE GENOMIC DNA]</scope>
    <source>
        <strain evidence="3">CGMCC 4.7323</strain>
    </source>
</reference>
<evidence type="ECO:0000256" key="1">
    <source>
        <dbReference type="SAM" id="MobiDB-lite"/>
    </source>
</evidence>
<dbReference type="InterPro" id="IPR021719">
    <property type="entry name" value="Prot_inh_I78"/>
</dbReference>
<dbReference type="Proteomes" id="UP000600080">
    <property type="component" value="Unassembled WGS sequence"/>
</dbReference>
<evidence type="ECO:0008006" key="4">
    <source>
        <dbReference type="Google" id="ProtNLM"/>
    </source>
</evidence>
<sequence>MHGWGSHRPTGRAPTVRGPGFHGPPRPHTVAVMADLPHLPDNPEDDIEAYVGLAQESAEEQARARGWTTVRSLPPGAIITMEYLSGRLNFEVKDGTVHRSWQG</sequence>
<proteinExistence type="predicted"/>
<dbReference type="Gene3D" id="3.30.10.10">
    <property type="entry name" value="Trypsin Inhibitor V, subunit A"/>
    <property type="match status" value="1"/>
</dbReference>
<comment type="caution">
    <text evidence="2">The sequence shown here is derived from an EMBL/GenBank/DDBJ whole genome shotgun (WGS) entry which is preliminary data.</text>
</comment>
<accession>A0ABQ2JR29</accession>
<gene>
    <name evidence="2" type="ORF">GCM10012285_42800</name>
</gene>
<feature type="region of interest" description="Disordered" evidence="1">
    <location>
        <begin position="1"/>
        <end position="28"/>
    </location>
</feature>
<keyword evidence="3" id="KW-1185">Reference proteome</keyword>
<protein>
    <recommendedName>
        <fullName evidence="4">Proteinase inhibitor I78</fullName>
    </recommendedName>
</protein>
<name>A0ABQ2JR29_9ACTN</name>
<dbReference type="EMBL" id="BMND01000019">
    <property type="protein sequence ID" value="GGN52066.1"/>
    <property type="molecule type" value="Genomic_DNA"/>
</dbReference>